<dbReference type="InterPro" id="IPR054723">
    <property type="entry name" value="Ams1-like_N"/>
</dbReference>
<dbReference type="InterPro" id="IPR027291">
    <property type="entry name" value="Glyco_hydro_38_N_sf"/>
</dbReference>
<dbReference type="GO" id="GO:0004559">
    <property type="term" value="F:alpha-mannosidase activity"/>
    <property type="evidence" value="ECO:0007669"/>
    <property type="project" value="InterPro"/>
</dbReference>
<name>A0A9W6YX50_AMBMO</name>
<dbReference type="InterPro" id="IPR015341">
    <property type="entry name" value="Glyco_hydro_38_cen"/>
</dbReference>
<sequence>MCQNTFNNPNNPEQNEAHAQSPSNDDYNKQYSQLNNEPVFKPVDSIYTDRLRQFIDANGHYRDLMLPKFYIKHEFDNSKPDTVDKETGYIDLKHWPAPKLTKPFFHDVIPKKLDEFRTVHKGDSFGPAWSSHWFQIKFKVPQSWIDEGYTVTLHWDADNESMVFRDDGLPLQGMTGGNERPEFDFPKSWYDDGEEHVFYIEMGCNGMFGAARPSYQLHRCEVQVINWEARALYYDFWMIGDAARELNGATKYKAKEIANRIMDVFDETDEGSIAKCRAIAREYLGDNVDSDKVFKEEPGMSKYNAVYAVGNCHIDTAWLWDFDTSKTKVARSWSTQLRLIEKYPEYVFAASAGQHFKWLLDYYPDLYKKVKTAVMQGRFIVLGGSWVEHDTNLPCGESLIRQFLLGQRYFQNLFGFKSDIFWLPDSFGYSTQIPQICRLCDMPNFLTQKLSWNNINSFPENSFNWVGIDTSQVLVHMPPANTYTAAANFGDVKRSISGHHNLHNDQKGMLLYGMGDGGGGPTPEMVEKLRRIRGLADNARGEMPTVEVGCTVDDFYKKLREDTDNGAKLPTWRGELYLEYHRGTYTTQAKVKNFMRTVEILIRDLENLATKASVFNKENYKYPHNEIEALWQDICLCQFHDVLPGSCIEKVYKEDVWPMLTKVIEKDC</sequence>
<dbReference type="OrthoDB" id="10261055at2759"/>
<evidence type="ECO:0000256" key="1">
    <source>
        <dbReference type="ARBA" id="ARBA00022801"/>
    </source>
</evidence>
<dbReference type="Gene3D" id="3.20.110.10">
    <property type="entry name" value="Glycoside hydrolase 38, N terminal domain"/>
    <property type="match status" value="1"/>
</dbReference>
<feature type="region of interest" description="Disordered" evidence="3">
    <location>
        <begin position="1"/>
        <end position="31"/>
    </location>
</feature>
<dbReference type="FunFam" id="3.20.110.10:FF:000002">
    <property type="entry name" value="alpha-mannosidase 2C1 isoform X1"/>
    <property type="match status" value="1"/>
</dbReference>
<accession>A0A9W6YX50</accession>
<dbReference type="SMART" id="SM00872">
    <property type="entry name" value="Alpha-mann_mid"/>
    <property type="match status" value="1"/>
</dbReference>
<evidence type="ECO:0000256" key="3">
    <source>
        <dbReference type="SAM" id="MobiDB-lite"/>
    </source>
</evidence>
<dbReference type="Pfam" id="PF09261">
    <property type="entry name" value="Alpha-mann_mid"/>
    <property type="match status" value="1"/>
</dbReference>
<protein>
    <submittedName>
        <fullName evidence="5">Unnamed protein product</fullName>
    </submittedName>
</protein>
<dbReference type="Proteomes" id="UP001165063">
    <property type="component" value="Unassembled WGS sequence"/>
</dbReference>
<dbReference type="AlphaFoldDB" id="A0A9W6YX50"/>
<feature type="compositionally biased region" description="Polar residues" evidence="3">
    <location>
        <begin position="17"/>
        <end position="31"/>
    </location>
</feature>
<gene>
    <name evidence="5" type="ORF">Amon01_000380000</name>
</gene>
<dbReference type="InterPro" id="IPR028995">
    <property type="entry name" value="Glyco_hydro_57/38_cen_sf"/>
</dbReference>
<dbReference type="SUPFAM" id="SSF88713">
    <property type="entry name" value="Glycoside hydrolase/deacetylase"/>
    <property type="match status" value="1"/>
</dbReference>
<dbReference type="Pfam" id="PF01074">
    <property type="entry name" value="Glyco_hydro_38N"/>
    <property type="match status" value="1"/>
</dbReference>
<evidence type="ECO:0000313" key="5">
    <source>
        <dbReference type="EMBL" id="GMG29959.1"/>
    </source>
</evidence>
<dbReference type="InterPro" id="IPR000602">
    <property type="entry name" value="Glyco_hydro_38_N"/>
</dbReference>
<reference evidence="5" key="1">
    <citation type="submission" date="2023-04" db="EMBL/GenBank/DDBJ databases">
        <title>Ambrosiozyma monospora NBRC 1965.</title>
        <authorList>
            <person name="Ichikawa N."/>
            <person name="Sato H."/>
            <person name="Tonouchi N."/>
        </authorList>
    </citation>
    <scope>NUCLEOTIDE SEQUENCE</scope>
    <source>
        <strain evidence="5">NBRC 1965</strain>
    </source>
</reference>
<organism evidence="5 6">
    <name type="scientific">Ambrosiozyma monospora</name>
    <name type="common">Yeast</name>
    <name type="synonym">Endomycopsis monosporus</name>
    <dbReference type="NCBI Taxonomy" id="43982"/>
    <lineage>
        <taxon>Eukaryota</taxon>
        <taxon>Fungi</taxon>
        <taxon>Dikarya</taxon>
        <taxon>Ascomycota</taxon>
        <taxon>Saccharomycotina</taxon>
        <taxon>Pichiomycetes</taxon>
        <taxon>Pichiales</taxon>
        <taxon>Pichiaceae</taxon>
        <taxon>Ambrosiozyma</taxon>
    </lineage>
</organism>
<dbReference type="Pfam" id="PF22907">
    <property type="entry name" value="Ams1-like_1st"/>
    <property type="match status" value="1"/>
</dbReference>
<dbReference type="PANTHER" id="PTHR46017">
    <property type="entry name" value="ALPHA-MANNOSIDASE 2C1"/>
    <property type="match status" value="1"/>
</dbReference>
<dbReference type="GO" id="GO:0006013">
    <property type="term" value="P:mannose metabolic process"/>
    <property type="evidence" value="ECO:0007669"/>
    <property type="project" value="InterPro"/>
</dbReference>
<dbReference type="GO" id="GO:0000329">
    <property type="term" value="C:fungal-type vacuole membrane"/>
    <property type="evidence" value="ECO:0007669"/>
    <property type="project" value="TreeGrafter"/>
</dbReference>
<dbReference type="EMBL" id="BSXU01001683">
    <property type="protein sequence ID" value="GMG29959.1"/>
    <property type="molecule type" value="Genomic_DNA"/>
</dbReference>
<dbReference type="SUPFAM" id="SSF88688">
    <property type="entry name" value="Families 57/38 glycoside transferase middle domain"/>
    <property type="match status" value="1"/>
</dbReference>
<feature type="compositionally biased region" description="Low complexity" evidence="3">
    <location>
        <begin position="1"/>
        <end position="14"/>
    </location>
</feature>
<dbReference type="FunFam" id="1.20.1270.50:FF:000004">
    <property type="entry name" value="alpha-mannosidase 2C1 isoform X1"/>
    <property type="match status" value="1"/>
</dbReference>
<keyword evidence="1" id="KW-0378">Hydrolase</keyword>
<proteinExistence type="predicted"/>
<dbReference type="InterPro" id="IPR011330">
    <property type="entry name" value="Glyco_hydro/deAcase_b/a-brl"/>
</dbReference>
<keyword evidence="6" id="KW-1185">Reference proteome</keyword>
<evidence type="ECO:0000259" key="4">
    <source>
        <dbReference type="SMART" id="SM00872"/>
    </source>
</evidence>
<dbReference type="GO" id="GO:0009313">
    <property type="term" value="P:oligosaccharide catabolic process"/>
    <property type="evidence" value="ECO:0007669"/>
    <property type="project" value="TreeGrafter"/>
</dbReference>
<feature type="domain" description="Glycoside hydrolase family 38 central" evidence="4">
    <location>
        <begin position="579"/>
        <end position="660"/>
    </location>
</feature>
<keyword evidence="2" id="KW-0326">Glycosidase</keyword>
<dbReference type="Gene3D" id="1.20.1270.50">
    <property type="entry name" value="Glycoside hydrolase family 38, central domain"/>
    <property type="match status" value="1"/>
</dbReference>
<evidence type="ECO:0000256" key="2">
    <source>
        <dbReference type="ARBA" id="ARBA00023295"/>
    </source>
</evidence>
<dbReference type="InterPro" id="IPR037094">
    <property type="entry name" value="Glyco_hydro_38_cen_sf"/>
</dbReference>
<comment type="caution">
    <text evidence="5">The sequence shown here is derived from an EMBL/GenBank/DDBJ whole genome shotgun (WGS) entry which is preliminary data.</text>
</comment>
<dbReference type="PANTHER" id="PTHR46017:SF1">
    <property type="entry name" value="ALPHA-MANNOSIDASE 2C1"/>
    <property type="match status" value="1"/>
</dbReference>
<evidence type="ECO:0000313" key="6">
    <source>
        <dbReference type="Proteomes" id="UP001165063"/>
    </source>
</evidence>